<dbReference type="PANTHER" id="PTHR42867:SF1">
    <property type="entry name" value="MEMBRANE PROTEIN-RELATED"/>
    <property type="match status" value="1"/>
</dbReference>
<feature type="transmembrane region" description="Helical" evidence="1">
    <location>
        <begin position="220"/>
        <end position="243"/>
    </location>
</feature>
<reference evidence="2" key="1">
    <citation type="submission" date="2016-04" db="EMBL/GenBank/DDBJ databases">
        <authorList>
            <person name="Evans L.H."/>
            <person name="Alamgir A."/>
            <person name="Owens N."/>
            <person name="Weber N.D."/>
            <person name="Virtaneva K."/>
            <person name="Barbian K."/>
            <person name="Babar A."/>
            <person name="Rosenke K."/>
        </authorList>
    </citation>
    <scope>NUCLEOTIDE SEQUENCE</scope>
    <source>
        <strain evidence="2">86</strain>
    </source>
</reference>
<dbReference type="Pfam" id="PF07136">
    <property type="entry name" value="DUF1385"/>
    <property type="match status" value="1"/>
</dbReference>
<keyword evidence="2" id="KW-0449">Lipoprotein</keyword>
<protein>
    <submittedName>
        <fullName evidence="2">Putative Lipoprotein</fullName>
    </submittedName>
</protein>
<dbReference type="AlphaFoldDB" id="A0A212J1B2"/>
<evidence type="ECO:0000256" key="1">
    <source>
        <dbReference type="SAM" id="Phobius"/>
    </source>
</evidence>
<feature type="transmembrane region" description="Helical" evidence="1">
    <location>
        <begin position="154"/>
        <end position="174"/>
    </location>
</feature>
<dbReference type="EMBL" id="FLUQ01000001">
    <property type="protein sequence ID" value="SBV93273.1"/>
    <property type="molecule type" value="Genomic_DNA"/>
</dbReference>
<name>A0A212J1B2_9DELT</name>
<gene>
    <name evidence="2" type="ORF">KL86DPRO_10505</name>
</gene>
<keyword evidence="1" id="KW-0812">Transmembrane</keyword>
<dbReference type="InterPro" id="IPR010787">
    <property type="entry name" value="DUF1385"/>
</dbReference>
<evidence type="ECO:0000313" key="2">
    <source>
        <dbReference type="EMBL" id="SBV93273.1"/>
    </source>
</evidence>
<feature type="transmembrane region" description="Helical" evidence="1">
    <location>
        <begin position="255"/>
        <end position="274"/>
    </location>
</feature>
<organism evidence="2">
    <name type="scientific">uncultured delta proteobacterium</name>
    <dbReference type="NCBI Taxonomy" id="34034"/>
    <lineage>
        <taxon>Bacteria</taxon>
        <taxon>Deltaproteobacteria</taxon>
        <taxon>environmental samples</taxon>
    </lineage>
</organism>
<keyword evidence="1" id="KW-1133">Transmembrane helix</keyword>
<accession>A0A212J1B2</accession>
<proteinExistence type="predicted"/>
<feature type="transmembrane region" description="Helical" evidence="1">
    <location>
        <begin position="112"/>
        <end position="134"/>
    </location>
</feature>
<dbReference type="PANTHER" id="PTHR42867">
    <property type="entry name" value="MEMBRANE PROTEIN-RELATED"/>
    <property type="match status" value="1"/>
</dbReference>
<keyword evidence="1" id="KW-0472">Membrane</keyword>
<sequence>MSKTRRLAARSLAWFVTSEECESLAVGGQAVMEGVMMRNDDTLSIAVRKPDGAIIARQRPWFTLLRFAFMRKAFVRGFPVLLETLVNGIKALNFSAEVAVEAEGEELKPWQLALTLAAAVGFAVLLFVVLPHLVTIVMNLLGFASGLKGLTFHLWDGFFKASIFVGYIVAISRLPDIRRVFEYHGAEHKVIWAYESREDEITVESAMRQSRLHPRCGTTFMLFVMAISIILHAVLVPLVLVFWKPGNAVLEHAGIVVFKLFLMIPISAIAYEAIRYAAKINSGFVAFVLRAPGMMLQRLTTREPDPSQLEVAMVALHEALGDESAVPIRVPAYSKMESV</sequence>